<evidence type="ECO:0000313" key="3">
    <source>
        <dbReference type="Proteomes" id="UP001157126"/>
    </source>
</evidence>
<dbReference type="InterPro" id="IPR050515">
    <property type="entry name" value="Beta-lactam/transpept"/>
</dbReference>
<protein>
    <recommendedName>
        <fullName evidence="1">Penicillin-binding protein transpeptidase domain-containing protein</fullName>
    </recommendedName>
</protein>
<dbReference type="RefSeq" id="WP_348536231.1">
    <property type="nucleotide sequence ID" value="NZ_BSUO01000001.1"/>
</dbReference>
<organism evidence="2 3">
    <name type="scientific">Mobilicoccus caccae</name>
    <dbReference type="NCBI Taxonomy" id="1859295"/>
    <lineage>
        <taxon>Bacteria</taxon>
        <taxon>Bacillati</taxon>
        <taxon>Actinomycetota</taxon>
        <taxon>Actinomycetes</taxon>
        <taxon>Micrococcales</taxon>
        <taxon>Dermatophilaceae</taxon>
        <taxon>Mobilicoccus</taxon>
    </lineage>
</organism>
<reference evidence="3" key="1">
    <citation type="journal article" date="2019" name="Int. J. Syst. Evol. Microbiol.">
        <title>The Global Catalogue of Microorganisms (GCM) 10K type strain sequencing project: providing services to taxonomists for standard genome sequencing and annotation.</title>
        <authorList>
            <consortium name="The Broad Institute Genomics Platform"/>
            <consortium name="The Broad Institute Genome Sequencing Center for Infectious Disease"/>
            <person name="Wu L."/>
            <person name="Ma J."/>
        </authorList>
    </citation>
    <scope>NUCLEOTIDE SEQUENCE [LARGE SCALE GENOMIC DNA]</scope>
    <source>
        <strain evidence="3">NBRC 113072</strain>
    </source>
</reference>
<dbReference type="PANTHER" id="PTHR30627:SF24">
    <property type="entry name" value="PENICILLIN-BINDING PROTEIN 4B"/>
    <property type="match status" value="1"/>
</dbReference>
<proteinExistence type="predicted"/>
<name>A0ABQ6IVN9_9MICO</name>
<sequence length="226" mass="23409">MRAGACGDGRPSLTDALAKSCNTAFGWLGMELGAQALRDQAGKFGFGQQLSVPMAVSPSRVPEQINKPQEALSAIGQYDVRVTPLQVAMIAAGVANEGVVMQPYLVRQTKGADLAVLDQTQPRELGRAVSKDTAGALSRMMQKVVTDGTGTRARIDGIKVAGKSGTAEHGEGRNPHAWFMSFAPADDPKIAVAVVIEDGGNAGSEAAGGRISAPIARDVMKAVIAP</sequence>
<dbReference type="InterPro" id="IPR001460">
    <property type="entry name" value="PCN-bd_Tpept"/>
</dbReference>
<dbReference type="Pfam" id="PF00905">
    <property type="entry name" value="Transpeptidase"/>
    <property type="match status" value="1"/>
</dbReference>
<evidence type="ECO:0000259" key="1">
    <source>
        <dbReference type="Pfam" id="PF00905"/>
    </source>
</evidence>
<keyword evidence="3" id="KW-1185">Reference proteome</keyword>
<dbReference type="PANTHER" id="PTHR30627">
    <property type="entry name" value="PEPTIDOGLYCAN D,D-TRANSPEPTIDASE"/>
    <property type="match status" value="1"/>
</dbReference>
<gene>
    <name evidence="2" type="ORF">GCM10025883_37260</name>
</gene>
<dbReference type="Gene3D" id="3.40.710.10">
    <property type="entry name" value="DD-peptidase/beta-lactamase superfamily"/>
    <property type="match status" value="1"/>
</dbReference>
<dbReference type="InterPro" id="IPR012338">
    <property type="entry name" value="Beta-lactam/transpept-like"/>
</dbReference>
<dbReference type="SUPFAM" id="SSF56601">
    <property type="entry name" value="beta-lactamase/transpeptidase-like"/>
    <property type="match status" value="1"/>
</dbReference>
<dbReference type="Proteomes" id="UP001157126">
    <property type="component" value="Unassembled WGS sequence"/>
</dbReference>
<feature type="domain" description="Penicillin-binding protein transpeptidase" evidence="1">
    <location>
        <begin position="8"/>
        <end position="221"/>
    </location>
</feature>
<dbReference type="EMBL" id="BSUO01000001">
    <property type="protein sequence ID" value="GMA41681.1"/>
    <property type="molecule type" value="Genomic_DNA"/>
</dbReference>
<accession>A0ABQ6IVN9</accession>
<comment type="caution">
    <text evidence="2">The sequence shown here is derived from an EMBL/GenBank/DDBJ whole genome shotgun (WGS) entry which is preliminary data.</text>
</comment>
<evidence type="ECO:0000313" key="2">
    <source>
        <dbReference type="EMBL" id="GMA41681.1"/>
    </source>
</evidence>